<dbReference type="InterPro" id="IPR036291">
    <property type="entry name" value="NAD(P)-bd_dom_sf"/>
</dbReference>
<comment type="pathway">
    <text evidence="1">Carbohydrate metabolism; galactose metabolism.</text>
</comment>
<dbReference type="KEGG" id="snw:BBN63_15935"/>
<dbReference type="EMBL" id="CP018047">
    <property type="protein sequence ID" value="AQU67508.1"/>
    <property type="molecule type" value="Genomic_DNA"/>
</dbReference>
<evidence type="ECO:0000256" key="4">
    <source>
        <dbReference type="ARBA" id="ARBA00031367"/>
    </source>
</evidence>
<reference evidence="7 8" key="1">
    <citation type="submission" date="2016-11" db="EMBL/GenBank/DDBJ databases">
        <title>Complete genome sequence of Streptomyces niveus SCSIO 3406.</title>
        <authorList>
            <person name="Zhu Q."/>
            <person name="Cheng W."/>
            <person name="Song Y."/>
            <person name="Li Q."/>
            <person name="Ju J."/>
        </authorList>
    </citation>
    <scope>NUCLEOTIDE SEQUENCE [LARGE SCALE GENOMIC DNA]</scope>
    <source>
        <strain evidence="7 8">SCSIO 3406</strain>
    </source>
</reference>
<dbReference type="RefSeq" id="WP_078076072.1">
    <property type="nucleotide sequence ID" value="NZ_CP018047.1"/>
</dbReference>
<organism evidence="7 8">
    <name type="scientific">Streptomyces niveus</name>
    <name type="common">Streptomyces spheroides</name>
    <dbReference type="NCBI Taxonomy" id="193462"/>
    <lineage>
        <taxon>Bacteria</taxon>
        <taxon>Bacillati</taxon>
        <taxon>Actinomycetota</taxon>
        <taxon>Actinomycetes</taxon>
        <taxon>Kitasatosporales</taxon>
        <taxon>Streptomycetaceae</taxon>
        <taxon>Streptomyces</taxon>
    </lineage>
</organism>
<dbReference type="PANTHER" id="PTHR43725">
    <property type="entry name" value="UDP-GLUCOSE 4-EPIMERASE"/>
    <property type="match status" value="1"/>
</dbReference>
<evidence type="ECO:0000313" key="7">
    <source>
        <dbReference type="EMBL" id="AQU67508.1"/>
    </source>
</evidence>
<dbReference type="OrthoDB" id="9801785at2"/>
<evidence type="ECO:0000256" key="5">
    <source>
        <dbReference type="ARBA" id="ARBA00033067"/>
    </source>
</evidence>
<dbReference type="Pfam" id="PF01370">
    <property type="entry name" value="Epimerase"/>
    <property type="match status" value="2"/>
</dbReference>
<evidence type="ECO:0000256" key="3">
    <source>
        <dbReference type="ARBA" id="ARBA00018569"/>
    </source>
</evidence>
<feature type="domain" description="NAD-dependent epimerase/dehydratase" evidence="6">
    <location>
        <begin position="170"/>
        <end position="268"/>
    </location>
</feature>
<evidence type="ECO:0000313" key="8">
    <source>
        <dbReference type="Proteomes" id="UP000189677"/>
    </source>
</evidence>
<protein>
    <recommendedName>
        <fullName evidence="3">UDP-glucose 4-epimerase</fullName>
    </recommendedName>
    <alternativeName>
        <fullName evidence="5">Galactowaldenase</fullName>
    </alternativeName>
    <alternativeName>
        <fullName evidence="4">UDP-galactose 4-epimerase</fullName>
    </alternativeName>
</protein>
<keyword evidence="8" id="KW-1185">Reference proteome</keyword>
<accession>A0A1U9QTC3</accession>
<dbReference type="AlphaFoldDB" id="A0A1U9QTC3"/>
<evidence type="ECO:0000256" key="1">
    <source>
        <dbReference type="ARBA" id="ARBA00004947"/>
    </source>
</evidence>
<dbReference type="Proteomes" id="UP000189677">
    <property type="component" value="Chromosome"/>
</dbReference>
<dbReference type="PANTHER" id="PTHR43725:SF53">
    <property type="entry name" value="UDP-ARABINOSE 4-EPIMERASE 1"/>
    <property type="match status" value="1"/>
</dbReference>
<gene>
    <name evidence="7" type="ORF">BBN63_15935</name>
</gene>
<comment type="similarity">
    <text evidence="2">Belongs to the NAD(P)-dependent epimerase/dehydratase family.</text>
</comment>
<proteinExistence type="inferred from homology"/>
<dbReference type="InterPro" id="IPR001509">
    <property type="entry name" value="Epimerase_deHydtase"/>
</dbReference>
<evidence type="ECO:0000259" key="6">
    <source>
        <dbReference type="Pfam" id="PF01370"/>
    </source>
</evidence>
<name>A0A1U9QTC3_STRNV</name>
<feature type="domain" description="NAD-dependent epimerase/dehydratase" evidence="6">
    <location>
        <begin position="3"/>
        <end position="133"/>
    </location>
</feature>
<sequence length="361" mass="37353">MRVLVTGGAGFIGSEIADALVSRGHEVVVYDAMLPSAHGGVPPRPMRDGERLVVGDVRDRDALAGALAGVGAVCHQAAMVGLGKDFADAPAYVGCNDLGTAVLLAAMADAGVRSLVLAGSMVVYGEGRYDCPRHGVVRPGPRAAADLNAGRFEPNCPDCGAELVPGLVAEDAPVDPRNVYAATKLTQEHLASSWARATGGRAVSLRYHNVYGPGMPRDTPYAGVASFFRSALARGEAPRVYEDGGQRRDFVHVRDVAAADVAALDAVCAAGPAGFAAYNTGSGEPHTIGEMAAALASAHGGPAPVVTGEYRLGDVRHVTADSRALRDELGWKPEVGFADGMAEFATAPLREPGRVVHQSRL</sequence>
<dbReference type="SUPFAM" id="SSF51735">
    <property type="entry name" value="NAD(P)-binding Rossmann-fold domains"/>
    <property type="match status" value="1"/>
</dbReference>
<dbReference type="Gene3D" id="3.40.50.720">
    <property type="entry name" value="NAD(P)-binding Rossmann-like Domain"/>
    <property type="match status" value="1"/>
</dbReference>
<dbReference type="PRINTS" id="PR01713">
    <property type="entry name" value="NUCEPIMERASE"/>
</dbReference>
<evidence type="ECO:0000256" key="2">
    <source>
        <dbReference type="ARBA" id="ARBA00007637"/>
    </source>
</evidence>